<feature type="domain" description="AAA+ ATPase" evidence="4">
    <location>
        <begin position="508"/>
        <end position="658"/>
    </location>
</feature>
<evidence type="ECO:0000256" key="1">
    <source>
        <dbReference type="ARBA" id="ARBA00022741"/>
    </source>
</evidence>
<evidence type="ECO:0000313" key="6">
    <source>
        <dbReference type="EMBL" id="HIQ23921.1"/>
    </source>
</evidence>
<proteinExistence type="predicted"/>
<dbReference type="Gene3D" id="3.40.50.300">
    <property type="entry name" value="P-loop containing nucleotide triphosphate hydrolases"/>
    <property type="match status" value="1"/>
</dbReference>
<evidence type="ECO:0000313" key="7">
    <source>
        <dbReference type="Proteomes" id="UP000600071"/>
    </source>
</evidence>
<dbReference type="Proteomes" id="UP000600071">
    <property type="component" value="Unassembled WGS sequence"/>
</dbReference>
<dbReference type="AlphaFoldDB" id="A0A832ZU38"/>
<dbReference type="InterPro" id="IPR045076">
    <property type="entry name" value="MutS"/>
</dbReference>
<dbReference type="InterPro" id="IPR000432">
    <property type="entry name" value="DNA_mismatch_repair_MutS_C"/>
</dbReference>
<dbReference type="SMART" id="SM00534">
    <property type="entry name" value="MUTSac"/>
    <property type="match status" value="1"/>
</dbReference>
<organism evidence="6 7">
    <name type="scientific">Pyrodictium delaneyi</name>
    <dbReference type="NCBI Taxonomy" id="1273541"/>
    <lineage>
        <taxon>Archaea</taxon>
        <taxon>Thermoproteota</taxon>
        <taxon>Thermoprotei</taxon>
        <taxon>Desulfurococcales</taxon>
        <taxon>Pyrodictiaceae</taxon>
        <taxon>Pyrodictium</taxon>
    </lineage>
</organism>
<evidence type="ECO:0000259" key="5">
    <source>
        <dbReference type="SMART" id="SM00534"/>
    </source>
</evidence>
<dbReference type="SUPFAM" id="SSF52540">
    <property type="entry name" value="P-loop containing nucleoside triphosphate hydrolases"/>
    <property type="match status" value="1"/>
</dbReference>
<evidence type="ECO:0000256" key="2">
    <source>
        <dbReference type="ARBA" id="ARBA00022840"/>
    </source>
</evidence>
<dbReference type="GO" id="GO:0030983">
    <property type="term" value="F:mismatched DNA binding"/>
    <property type="evidence" value="ECO:0007669"/>
    <property type="project" value="InterPro"/>
</dbReference>
<keyword evidence="2" id="KW-0067">ATP-binding</keyword>
<dbReference type="InterPro" id="IPR012401">
    <property type="entry name" value="DNA-bd_MutS2_arc"/>
</dbReference>
<sequence length="707" mass="78303">MDKQRLRLRDIPGVGERIYEKLVEYFGSEEKALEALLRGQVASIAEAISSTRRAVRLVQQARGALGGYDPGEAIGTADAARLFEAVARLLASYIASTPGRDLVSSLAPMPGRVEAEIERVLGRTRRLVEAVSKIPGDVKVTVRGALSRIEWPRRPRVRVERILIVPHGQGDKLREMLGGDVSGITIVEAESVDDVSERGIVLAYMVDTAGRPGVVEIDRLDKYTVAPEVVLETLRHNMKLIKSFARVYTVARSLVVEVSKAIGVKQTTVDEIARLARDAQSVLERLEKGDIDPEYQHALSAVRSLESAVSDLEVWVNEEARRRLEERELRLSAAELLRLIRSLEEGHLHIPDELLEIFEEISVEAEEKLARMLGLGPEERELIRGVVEPRPQFPIEVHREPIERLRKHLERRISLSVYMFSREHARRLSRLVELLPTMAEILAWTDIALAANSFIEERRGSIAKVSRGFSGVGFTDAAEAGLLAAGVEVQPVSYVVGCTPYRPEGTNCERVVLLTGANSGGKTTLLKTIGEIVLAGQAGLPVPASRAWVGGFDRVYFISKPTGMLDAGGLEETLEKIAAIVEEAQRKRVLLLVDELEAITEAHAAARIVAAIASSIAESRDSVAVIVSHLAEEVVEAIPPELRARVRIDGIEARGLDENYNLIVDRSPRYNYLARSTPELIVTKLLRKSRRKSEREFFEKILDLLSR</sequence>
<keyword evidence="3" id="KW-0238">DNA-binding</keyword>
<name>A0A832ZU38_9CREN</name>
<reference evidence="6" key="1">
    <citation type="journal article" date="2020" name="ISME J.">
        <title>Gammaproteobacteria mediating utilization of methyl-, sulfur- and petroleum organic compounds in deep ocean hydrothermal plumes.</title>
        <authorList>
            <person name="Zhou Z."/>
            <person name="Liu Y."/>
            <person name="Pan J."/>
            <person name="Cron B.R."/>
            <person name="Toner B.M."/>
            <person name="Anantharaman K."/>
            <person name="Breier J.A."/>
            <person name="Dick G.J."/>
            <person name="Li M."/>
        </authorList>
    </citation>
    <scope>NUCLEOTIDE SEQUENCE</scope>
    <source>
        <strain evidence="6">SZUA-1523</strain>
    </source>
</reference>
<dbReference type="EMBL" id="DQVR01000056">
    <property type="protein sequence ID" value="HIQ23921.1"/>
    <property type="molecule type" value="Genomic_DNA"/>
</dbReference>
<evidence type="ECO:0000259" key="4">
    <source>
        <dbReference type="SMART" id="SM00382"/>
    </source>
</evidence>
<evidence type="ECO:0000256" key="3">
    <source>
        <dbReference type="ARBA" id="ARBA00023125"/>
    </source>
</evidence>
<dbReference type="Pfam" id="PF00488">
    <property type="entry name" value="MutS_V"/>
    <property type="match status" value="1"/>
</dbReference>
<comment type="caution">
    <text evidence="6">The sequence shown here is derived from an EMBL/GenBank/DDBJ whole genome shotgun (WGS) entry which is preliminary data.</text>
</comment>
<accession>A0A832ZU38</accession>
<feature type="domain" description="DNA mismatch repair proteins mutS family" evidence="5">
    <location>
        <begin position="509"/>
        <end position="694"/>
    </location>
</feature>
<dbReference type="InterPro" id="IPR027417">
    <property type="entry name" value="P-loop_NTPase"/>
</dbReference>
<dbReference type="SMART" id="SM00382">
    <property type="entry name" value="AAA"/>
    <property type="match status" value="1"/>
</dbReference>
<dbReference type="InterPro" id="IPR003593">
    <property type="entry name" value="AAA+_ATPase"/>
</dbReference>
<protein>
    <submittedName>
        <fullName evidence="6">AAA family ATPase</fullName>
    </submittedName>
</protein>
<dbReference type="GO" id="GO:0006298">
    <property type="term" value="P:mismatch repair"/>
    <property type="evidence" value="ECO:0007669"/>
    <property type="project" value="InterPro"/>
</dbReference>
<dbReference type="GO" id="GO:0140664">
    <property type="term" value="F:ATP-dependent DNA damage sensor activity"/>
    <property type="evidence" value="ECO:0007669"/>
    <property type="project" value="InterPro"/>
</dbReference>
<dbReference type="PANTHER" id="PTHR11361">
    <property type="entry name" value="DNA MISMATCH REPAIR PROTEIN MUTS FAMILY MEMBER"/>
    <property type="match status" value="1"/>
</dbReference>
<dbReference type="GO" id="GO:0005524">
    <property type="term" value="F:ATP binding"/>
    <property type="evidence" value="ECO:0007669"/>
    <property type="project" value="UniProtKB-KW"/>
</dbReference>
<dbReference type="PIRSF" id="PIRSF029254">
    <property type="entry name" value="MutS_C_archaeal"/>
    <property type="match status" value="1"/>
</dbReference>
<keyword evidence="1" id="KW-0547">Nucleotide-binding</keyword>
<gene>
    <name evidence="6" type="ORF">EYH50_02605</name>
</gene>
<dbReference type="PANTHER" id="PTHR11361:SF125">
    <property type="entry name" value="DNA-BINDING PROTEIN MUTS2"/>
    <property type="match status" value="1"/>
</dbReference>